<comment type="caution">
    <text evidence="2">The sequence shown here is derived from an EMBL/GenBank/DDBJ whole genome shotgun (WGS) entry which is preliminary data.</text>
</comment>
<sequence length="91" mass="10665">MKEACYRLMVDTLERQLAEERLYLRSLHNLLKAEQSDVTLGGTIHYRKKIAIKIRAWEESHPLDENSLELKYAEEPQESPEPTHPLDGEVY</sequence>
<dbReference type="RefSeq" id="WP_133040488.1">
    <property type="nucleotide sequence ID" value="NZ_SLWF01000044.1"/>
</dbReference>
<gene>
    <name evidence="2" type="ORF">EDC91_1444</name>
</gene>
<name>A0A4R2F2G4_9GAMM</name>
<keyword evidence="3" id="KW-1185">Reference proteome</keyword>
<proteinExistence type="predicted"/>
<accession>A0A4R2F2G4</accession>
<dbReference type="Proteomes" id="UP000294832">
    <property type="component" value="Unassembled WGS sequence"/>
</dbReference>
<reference evidence="2 3" key="1">
    <citation type="submission" date="2019-03" db="EMBL/GenBank/DDBJ databases">
        <title>Freshwater and sediment microbial communities from various areas in North America, analyzing microbe dynamics in response to fracking.</title>
        <authorList>
            <person name="Lamendella R."/>
        </authorList>
    </citation>
    <scope>NUCLEOTIDE SEQUENCE [LARGE SCALE GENOMIC DNA]</scope>
    <source>
        <strain evidence="2 3">74A</strain>
    </source>
</reference>
<dbReference type="AlphaFoldDB" id="A0A4R2F2G4"/>
<organism evidence="2 3">
    <name type="scientific">Shewanella fodinae</name>
    <dbReference type="NCBI Taxonomy" id="552357"/>
    <lineage>
        <taxon>Bacteria</taxon>
        <taxon>Pseudomonadati</taxon>
        <taxon>Pseudomonadota</taxon>
        <taxon>Gammaproteobacteria</taxon>
        <taxon>Alteromonadales</taxon>
        <taxon>Shewanellaceae</taxon>
        <taxon>Shewanella</taxon>
    </lineage>
</organism>
<protein>
    <submittedName>
        <fullName evidence="2">Uncharacterized protein</fullName>
    </submittedName>
</protein>
<evidence type="ECO:0000313" key="3">
    <source>
        <dbReference type="Proteomes" id="UP000294832"/>
    </source>
</evidence>
<feature type="region of interest" description="Disordered" evidence="1">
    <location>
        <begin position="68"/>
        <end position="91"/>
    </location>
</feature>
<dbReference type="EMBL" id="SLWF01000044">
    <property type="protein sequence ID" value="TCN77703.1"/>
    <property type="molecule type" value="Genomic_DNA"/>
</dbReference>
<evidence type="ECO:0000256" key="1">
    <source>
        <dbReference type="SAM" id="MobiDB-lite"/>
    </source>
</evidence>
<evidence type="ECO:0000313" key="2">
    <source>
        <dbReference type="EMBL" id="TCN77703.1"/>
    </source>
</evidence>